<evidence type="ECO:0000313" key="2">
    <source>
        <dbReference type="Proteomes" id="UP000316079"/>
    </source>
</evidence>
<reference evidence="1 2" key="1">
    <citation type="journal article" date="2019" name="Sci. Data">
        <title>Hybrid genome assembly and annotation of Danionella translucida.</title>
        <authorList>
            <person name="Kadobianskyi M."/>
            <person name="Schulze L."/>
            <person name="Schuelke M."/>
            <person name="Judkewitz B."/>
        </authorList>
    </citation>
    <scope>NUCLEOTIDE SEQUENCE [LARGE SCALE GENOMIC DNA]</scope>
    <source>
        <strain evidence="1 2">Bolton</strain>
    </source>
</reference>
<dbReference type="Proteomes" id="UP000316079">
    <property type="component" value="Unassembled WGS sequence"/>
</dbReference>
<dbReference type="EMBL" id="SRMA01025991">
    <property type="protein sequence ID" value="TRY89272.1"/>
    <property type="molecule type" value="Genomic_DNA"/>
</dbReference>
<evidence type="ECO:0000313" key="1">
    <source>
        <dbReference type="EMBL" id="TRY89272.1"/>
    </source>
</evidence>
<keyword evidence="2" id="KW-1185">Reference proteome</keyword>
<dbReference type="AlphaFoldDB" id="A0A553QH72"/>
<accession>A0A553QH72</accession>
<proteinExistence type="predicted"/>
<gene>
    <name evidence="1" type="ORF">DNTS_031845</name>
</gene>
<organism evidence="1 2">
    <name type="scientific">Danionella cerebrum</name>
    <dbReference type="NCBI Taxonomy" id="2873325"/>
    <lineage>
        <taxon>Eukaryota</taxon>
        <taxon>Metazoa</taxon>
        <taxon>Chordata</taxon>
        <taxon>Craniata</taxon>
        <taxon>Vertebrata</taxon>
        <taxon>Euteleostomi</taxon>
        <taxon>Actinopterygii</taxon>
        <taxon>Neopterygii</taxon>
        <taxon>Teleostei</taxon>
        <taxon>Ostariophysi</taxon>
        <taxon>Cypriniformes</taxon>
        <taxon>Danionidae</taxon>
        <taxon>Danioninae</taxon>
        <taxon>Danionella</taxon>
    </lineage>
</organism>
<protein>
    <submittedName>
        <fullName evidence="1">Uncharacterized protein</fullName>
    </submittedName>
</protein>
<name>A0A553QH72_9TELE</name>
<comment type="caution">
    <text evidence="1">The sequence shown here is derived from an EMBL/GenBank/DDBJ whole genome shotgun (WGS) entry which is preliminary data.</text>
</comment>
<sequence length="70" mass="8051">MLEVRGVCEVSPEVMEITEDQEQEENSKCKPELTLLLQSSETQLNLRLPQGIMEMNAGLENKCWSQIRRS</sequence>